<dbReference type="EMBL" id="UAVW01000015">
    <property type="protein sequence ID" value="SQB14477.1"/>
    <property type="molecule type" value="Genomic_DNA"/>
</dbReference>
<dbReference type="AlphaFoldDB" id="A0A2X2UJ76"/>
<gene>
    <name evidence="2" type="ORF">NCTC11224_03525</name>
</gene>
<evidence type="ECO:0000256" key="1">
    <source>
        <dbReference type="SAM" id="MobiDB-lite"/>
    </source>
</evidence>
<evidence type="ECO:0000313" key="2">
    <source>
        <dbReference type="EMBL" id="SQB14477.1"/>
    </source>
</evidence>
<dbReference type="Proteomes" id="UP000251853">
    <property type="component" value="Unassembled WGS sequence"/>
</dbReference>
<sequence>MFEKFSDYMYSLLFTPLKKVRQAGNQFYLFFKVVGKLFDDTKADIFRVREESMVASASEVMLPEHGRDRDMTRLKGETVEGYRTRLSMKALIAEKAGTEAGILLALAALGYEHSYIERMSLHDTERWAEFIVFLGGKYPSGVNDIAVIDAEVMKVKEASSKPFYGIEERNIVEIREKYRSGLYVFPICGRFKCGQFPYKNNNVGYLLGSRAVLSISYQEGCFHYALCGTMRAQEPPYIKGDIIGGRVIGSVTELRVAYQEGRFPYLLSGAVRLSQGIDNGRSSASVMREEQELGAGEFAYILSGSSRLSQGVDNGRGSASELQEESKLGAGSFSYRRPSQGEDNGRGSASELREESELGAGSFSYKRPAQGEDNGKTGASDVQAAQEFSIGLVSYARSGQRRAGQRKE</sequence>
<reference evidence="2 3" key="1">
    <citation type="submission" date="2018-06" db="EMBL/GenBank/DDBJ databases">
        <authorList>
            <consortium name="Pathogen Informatics"/>
            <person name="Doyle S."/>
        </authorList>
    </citation>
    <scope>NUCLEOTIDE SEQUENCE [LARGE SCALE GENOMIC DNA]</scope>
    <source>
        <strain evidence="2 3">NCTC11224</strain>
    </source>
</reference>
<evidence type="ECO:0000313" key="3">
    <source>
        <dbReference type="Proteomes" id="UP000251853"/>
    </source>
</evidence>
<dbReference type="RefSeq" id="WP_003499871.1">
    <property type="nucleotide sequence ID" value="NZ_JAIWZC010000002.1"/>
</dbReference>
<feature type="compositionally biased region" description="Basic and acidic residues" evidence="1">
    <location>
        <begin position="339"/>
        <end position="356"/>
    </location>
</feature>
<keyword evidence="3" id="KW-1185">Reference proteome</keyword>
<name>A0A2X2UJ76_9FIRM</name>
<organism evidence="2 3">
    <name type="scientific">Enterocloster clostridioformis</name>
    <dbReference type="NCBI Taxonomy" id="1531"/>
    <lineage>
        <taxon>Bacteria</taxon>
        <taxon>Bacillati</taxon>
        <taxon>Bacillota</taxon>
        <taxon>Clostridia</taxon>
        <taxon>Lachnospirales</taxon>
        <taxon>Lachnospiraceae</taxon>
        <taxon>Enterocloster</taxon>
    </lineage>
</organism>
<protein>
    <submittedName>
        <fullName evidence="2">Uncharacterized protein</fullName>
    </submittedName>
</protein>
<proteinExistence type="predicted"/>
<feature type="region of interest" description="Disordered" evidence="1">
    <location>
        <begin position="311"/>
        <end position="383"/>
    </location>
</feature>
<accession>A0A2X2UJ76</accession>